<sequence>MNIEFGELDQLEKKLKDIQENAEKLSNMEREVHTDDLFTESFVQMYSNFSSFDELLKAAGYEGQSQEEFEAFVQNDFNTFLAENSKLSGWKEFQDKAVAAYVAKQLGF</sequence>
<evidence type="ECO:0000313" key="2">
    <source>
        <dbReference type="EMBL" id="SMF71766.1"/>
    </source>
</evidence>
<keyword evidence="3" id="KW-1185">Reference proteome</keyword>
<name>A0A1X7GLY1_9BACL</name>
<evidence type="ECO:0000313" key="3">
    <source>
        <dbReference type="Proteomes" id="UP000192940"/>
    </source>
</evidence>
<dbReference type="EMBL" id="LT840184">
    <property type="protein sequence ID" value="SMF71766.1"/>
    <property type="molecule type" value="Genomic_DNA"/>
</dbReference>
<dbReference type="Proteomes" id="UP000192940">
    <property type="component" value="Chromosome I"/>
</dbReference>
<proteinExistence type="predicted"/>
<keyword evidence="1" id="KW-0175">Coiled coil</keyword>
<dbReference type="STRING" id="1313296.SAMN05661091_0795"/>
<organism evidence="2 3">
    <name type="scientific">Paenibacillus uliginis N3/975</name>
    <dbReference type="NCBI Taxonomy" id="1313296"/>
    <lineage>
        <taxon>Bacteria</taxon>
        <taxon>Bacillati</taxon>
        <taxon>Bacillota</taxon>
        <taxon>Bacilli</taxon>
        <taxon>Bacillales</taxon>
        <taxon>Paenibacillaceae</taxon>
        <taxon>Paenibacillus</taxon>
    </lineage>
</organism>
<dbReference type="RefSeq" id="WP_208917855.1">
    <property type="nucleotide sequence ID" value="NZ_LT840184.1"/>
</dbReference>
<evidence type="ECO:0000256" key="1">
    <source>
        <dbReference type="SAM" id="Coils"/>
    </source>
</evidence>
<gene>
    <name evidence="2" type="ORF">SAMN05661091_0795</name>
</gene>
<feature type="coiled-coil region" evidence="1">
    <location>
        <begin position="1"/>
        <end position="31"/>
    </location>
</feature>
<protein>
    <submittedName>
        <fullName evidence="2">Uncharacterized protein</fullName>
    </submittedName>
</protein>
<reference evidence="3" key="1">
    <citation type="submission" date="2017-04" db="EMBL/GenBank/DDBJ databases">
        <authorList>
            <person name="Varghese N."/>
            <person name="Submissions S."/>
        </authorList>
    </citation>
    <scope>NUCLEOTIDE SEQUENCE [LARGE SCALE GENOMIC DNA]</scope>
    <source>
        <strain evidence="3">N3/975</strain>
    </source>
</reference>
<dbReference type="AlphaFoldDB" id="A0A1X7GLY1"/>
<accession>A0A1X7GLY1</accession>